<dbReference type="EMBL" id="WWEN01000002">
    <property type="protein sequence ID" value="MYM54299.1"/>
    <property type="molecule type" value="Genomic_DNA"/>
</dbReference>
<feature type="transmembrane region" description="Helical" evidence="15">
    <location>
        <begin position="119"/>
        <end position="136"/>
    </location>
</feature>
<dbReference type="Gene3D" id="1.10.8.60">
    <property type="match status" value="1"/>
</dbReference>
<keyword evidence="4 15" id="KW-0645">Protease</keyword>
<dbReference type="Gene3D" id="3.40.50.300">
    <property type="entry name" value="P-loop containing nucleotide triphosphate hydrolases"/>
    <property type="match status" value="1"/>
</dbReference>
<gene>
    <name evidence="19" type="primary">hflB</name>
    <name evidence="15" type="synonym">ftsH</name>
    <name evidence="19" type="ORF">GR167_03205</name>
</gene>
<comment type="caution">
    <text evidence="19">The sequence shown here is derived from an EMBL/GenBank/DDBJ whole genome shotgun (WGS) entry which is preliminary data.</text>
</comment>
<evidence type="ECO:0000256" key="14">
    <source>
        <dbReference type="ARBA" id="ARBA00061570"/>
    </source>
</evidence>
<dbReference type="SUPFAM" id="SSF52540">
    <property type="entry name" value="P-loop containing nucleoside triphosphate hydrolases"/>
    <property type="match status" value="1"/>
</dbReference>
<evidence type="ECO:0000256" key="1">
    <source>
        <dbReference type="ARBA" id="ARBA00004370"/>
    </source>
</evidence>
<accession>A0A6L8LME3</accession>
<dbReference type="GO" id="GO:0030163">
    <property type="term" value="P:protein catabolic process"/>
    <property type="evidence" value="ECO:0007669"/>
    <property type="project" value="UniProtKB-UniRule"/>
</dbReference>
<keyword evidence="10 15" id="KW-0067">ATP-binding</keyword>
<evidence type="ECO:0000256" key="6">
    <source>
        <dbReference type="ARBA" id="ARBA00022723"/>
    </source>
</evidence>
<dbReference type="FunFam" id="3.40.50.300:FF:000001">
    <property type="entry name" value="ATP-dependent zinc metalloprotease FtsH"/>
    <property type="match status" value="1"/>
</dbReference>
<comment type="cofactor">
    <cofactor evidence="15">
        <name>Zn(2+)</name>
        <dbReference type="ChEBI" id="CHEBI:29105"/>
    </cofactor>
    <text evidence="15">Binds 1 zinc ion per subunit.</text>
</comment>
<dbReference type="GO" id="GO:0005524">
    <property type="term" value="F:ATP binding"/>
    <property type="evidence" value="ECO:0007669"/>
    <property type="project" value="UniProtKB-UniRule"/>
</dbReference>
<comment type="subcellular location">
    <subcellularLocation>
        <location evidence="15">Cell membrane</location>
        <topology evidence="15">Multi-pass membrane protein</topology>
        <orientation evidence="15">Cytoplasmic side</orientation>
    </subcellularLocation>
    <subcellularLocation>
        <location evidence="1">Membrane</location>
    </subcellularLocation>
</comment>
<dbReference type="SUPFAM" id="SSF140990">
    <property type="entry name" value="FtsH protease domain-like"/>
    <property type="match status" value="1"/>
</dbReference>
<name>A0A6L8LME3_9RHOB</name>
<dbReference type="Gene3D" id="3.30.720.210">
    <property type="match status" value="1"/>
</dbReference>
<evidence type="ECO:0000256" key="9">
    <source>
        <dbReference type="ARBA" id="ARBA00022833"/>
    </source>
</evidence>
<dbReference type="GO" id="GO:0006508">
    <property type="term" value="P:proteolysis"/>
    <property type="evidence" value="ECO:0007669"/>
    <property type="project" value="UniProtKB-KW"/>
</dbReference>
<dbReference type="AlphaFoldDB" id="A0A6L8LME3"/>
<evidence type="ECO:0000256" key="11">
    <source>
        <dbReference type="ARBA" id="ARBA00022989"/>
    </source>
</evidence>
<sequence length="642" mass="69216">MPPNPEKNTADGPNWSGMQALVVLAVVLSLTMLGSLFIEQPPFEARLSYSEIKQKIRDGDIQSAELHEHDIVVTTKAVDAAEAEEFSAVIPMQGDPELLALLEQQGVEITATEPDDVSIFSYLLPWVLILGVYLWLQRRMMTNITGGLGGGLGGGPGGVAGNILGGRFTKPTKPTRKITFDDVAGQDQAKREVAELVEFLRDPERFQRVGAEVPHGVLLVGPPGTGKTLLAKALAGEADVPFFSTSGSEFIEIFVGVGAGRVRKMFEEARKAAPSIIFIDELDSIGRTRGTGLGGGHDEREQTLNQILAELDGFGGREAVVVLAATNRPDVLDPALLRPGRFDRHVTLNLPDKQARRAILDIHARKLPLEDTSDLDMIAAGTPGFSGADLKNLLNEAAIGTARRNASLVTRADLDEARDKVMMGTVRTLAIRPQERHRLAVHEAGHAAVAYFTPGADPLYKVTIIPRGQALGGTHTLPEAERHTLDEEYLRAQLVILLAGRAAEKLFLGTVSSGADDDIRRATEQARAMVARWGMTEDLGPVDLRQSEDHPFLGRSMAQPRSHSDATAAAVDQAVIELLKTAEAAATEALVQHRGQVERLVSQLEADETLDFDAIRASLDPDRVVEQPAQPLPPVGKVPSVQ</sequence>
<dbReference type="SMART" id="SM00382">
    <property type="entry name" value="AAA"/>
    <property type="match status" value="1"/>
</dbReference>
<dbReference type="HAMAP" id="MF_01458">
    <property type="entry name" value="FtsH"/>
    <property type="match status" value="1"/>
</dbReference>
<dbReference type="Pfam" id="PF17862">
    <property type="entry name" value="AAA_lid_3"/>
    <property type="match status" value="1"/>
</dbReference>
<keyword evidence="6 15" id="KW-0479">Metal-binding</keyword>
<evidence type="ECO:0000256" key="7">
    <source>
        <dbReference type="ARBA" id="ARBA00022741"/>
    </source>
</evidence>
<dbReference type="GO" id="GO:0005886">
    <property type="term" value="C:plasma membrane"/>
    <property type="evidence" value="ECO:0007669"/>
    <property type="project" value="UniProtKB-SubCell"/>
</dbReference>
<evidence type="ECO:0000256" key="12">
    <source>
        <dbReference type="ARBA" id="ARBA00023049"/>
    </source>
</evidence>
<evidence type="ECO:0000256" key="15">
    <source>
        <dbReference type="HAMAP-Rule" id="MF_01458"/>
    </source>
</evidence>
<dbReference type="FunFam" id="1.20.58.760:FF:000001">
    <property type="entry name" value="ATP-dependent zinc metalloprotease FtsH"/>
    <property type="match status" value="1"/>
</dbReference>
<evidence type="ECO:0000256" key="4">
    <source>
        <dbReference type="ARBA" id="ARBA00022670"/>
    </source>
</evidence>
<protein>
    <recommendedName>
        <fullName evidence="15">ATP-dependent zinc metalloprotease FtsH</fullName>
        <ecNumber evidence="15">3.4.24.-</ecNumber>
    </recommendedName>
</protein>
<dbReference type="InterPro" id="IPR041569">
    <property type="entry name" value="AAA_lid_3"/>
</dbReference>
<feature type="active site" evidence="15">
    <location>
        <position position="443"/>
    </location>
</feature>
<keyword evidence="20" id="KW-1185">Reference proteome</keyword>
<feature type="binding site" evidence="15">
    <location>
        <position position="518"/>
    </location>
    <ligand>
        <name>Zn(2+)</name>
        <dbReference type="ChEBI" id="CHEBI:29105"/>
        <note>catalytic</note>
    </ligand>
</feature>
<evidence type="ECO:0000256" key="2">
    <source>
        <dbReference type="ARBA" id="ARBA00010044"/>
    </source>
</evidence>
<dbReference type="InterPro" id="IPR011546">
    <property type="entry name" value="Pept_M41_FtsH_extracell"/>
</dbReference>
<evidence type="ECO:0000313" key="19">
    <source>
        <dbReference type="EMBL" id="MYM54299.1"/>
    </source>
</evidence>
<feature type="region of interest" description="Disordered" evidence="17">
    <location>
        <begin position="621"/>
        <end position="642"/>
    </location>
</feature>
<dbReference type="Pfam" id="PF01434">
    <property type="entry name" value="Peptidase_M41"/>
    <property type="match status" value="1"/>
</dbReference>
<dbReference type="InterPro" id="IPR005936">
    <property type="entry name" value="FtsH"/>
</dbReference>
<comment type="similarity">
    <text evidence="2 15">In the C-terminal section; belongs to the peptidase M41 family.</text>
</comment>
<feature type="domain" description="AAA+ ATPase" evidence="18">
    <location>
        <begin position="213"/>
        <end position="352"/>
    </location>
</feature>
<keyword evidence="5 15" id="KW-0812">Transmembrane</keyword>
<dbReference type="PROSITE" id="PS00674">
    <property type="entry name" value="AAA"/>
    <property type="match status" value="1"/>
</dbReference>
<evidence type="ECO:0000256" key="10">
    <source>
        <dbReference type="ARBA" id="ARBA00022840"/>
    </source>
</evidence>
<keyword evidence="11 15" id="KW-1133">Transmembrane helix</keyword>
<dbReference type="Pfam" id="PF06480">
    <property type="entry name" value="FtsH_ext"/>
    <property type="match status" value="1"/>
</dbReference>
<evidence type="ECO:0000256" key="5">
    <source>
        <dbReference type="ARBA" id="ARBA00022692"/>
    </source>
</evidence>
<dbReference type="InterPro" id="IPR037219">
    <property type="entry name" value="Peptidase_M41-like"/>
</dbReference>
<comment type="function">
    <text evidence="15">Acts as a processive, ATP-dependent zinc metallopeptidase for both cytoplasmic and membrane proteins. Plays a role in the quality control of integral membrane proteins.</text>
</comment>
<dbReference type="FunFam" id="1.10.8.60:FF:000001">
    <property type="entry name" value="ATP-dependent zinc metalloprotease FtsH"/>
    <property type="match status" value="1"/>
</dbReference>
<keyword evidence="3 15" id="KW-1003">Cell membrane</keyword>
<evidence type="ECO:0000256" key="8">
    <source>
        <dbReference type="ARBA" id="ARBA00022801"/>
    </source>
</evidence>
<dbReference type="GO" id="GO:0008270">
    <property type="term" value="F:zinc ion binding"/>
    <property type="evidence" value="ECO:0007669"/>
    <property type="project" value="UniProtKB-UniRule"/>
</dbReference>
<dbReference type="GO" id="GO:0004222">
    <property type="term" value="F:metalloendopeptidase activity"/>
    <property type="evidence" value="ECO:0007669"/>
    <property type="project" value="InterPro"/>
</dbReference>
<feature type="binding site" evidence="15">
    <location>
        <position position="442"/>
    </location>
    <ligand>
        <name>Zn(2+)</name>
        <dbReference type="ChEBI" id="CHEBI:29105"/>
        <note>catalytic</note>
    </ligand>
</feature>
<dbReference type="NCBIfam" id="TIGR01241">
    <property type="entry name" value="FtsH_fam"/>
    <property type="match status" value="1"/>
</dbReference>
<comment type="subunit">
    <text evidence="15">Homohexamer.</text>
</comment>
<keyword evidence="13 15" id="KW-0472">Membrane</keyword>
<evidence type="ECO:0000256" key="17">
    <source>
        <dbReference type="SAM" id="MobiDB-lite"/>
    </source>
</evidence>
<dbReference type="EC" id="3.4.24.-" evidence="15"/>
<dbReference type="PANTHER" id="PTHR23076">
    <property type="entry name" value="METALLOPROTEASE M41 FTSH"/>
    <property type="match status" value="1"/>
</dbReference>
<reference evidence="19 20" key="1">
    <citation type="submission" date="2020-01" db="EMBL/GenBank/DDBJ databases">
        <authorList>
            <person name="Chen S."/>
        </authorList>
    </citation>
    <scope>NUCLEOTIDE SEQUENCE [LARGE SCALE GENOMIC DNA]</scope>
    <source>
        <strain evidence="19 20">GS-10</strain>
    </source>
</reference>
<dbReference type="PANTHER" id="PTHR23076:SF97">
    <property type="entry name" value="ATP-DEPENDENT ZINC METALLOPROTEASE YME1L1"/>
    <property type="match status" value="1"/>
</dbReference>
<feature type="transmembrane region" description="Helical" evidence="15">
    <location>
        <begin position="20"/>
        <end position="38"/>
    </location>
</feature>
<evidence type="ECO:0000313" key="20">
    <source>
        <dbReference type="Proteomes" id="UP000479043"/>
    </source>
</evidence>
<organism evidence="19 20">
    <name type="scientific">Thalassovita mangrovi</name>
    <dbReference type="NCBI Taxonomy" id="2692236"/>
    <lineage>
        <taxon>Bacteria</taxon>
        <taxon>Pseudomonadati</taxon>
        <taxon>Pseudomonadota</taxon>
        <taxon>Alphaproteobacteria</taxon>
        <taxon>Rhodobacterales</taxon>
        <taxon>Roseobacteraceae</taxon>
        <taxon>Thalassovita</taxon>
    </lineage>
</organism>
<dbReference type="CDD" id="cd19501">
    <property type="entry name" value="RecA-like_FtsH"/>
    <property type="match status" value="1"/>
</dbReference>
<dbReference type="Pfam" id="PF00004">
    <property type="entry name" value="AAA"/>
    <property type="match status" value="1"/>
</dbReference>
<dbReference type="Proteomes" id="UP000479043">
    <property type="component" value="Unassembled WGS sequence"/>
</dbReference>
<dbReference type="InterPro" id="IPR000642">
    <property type="entry name" value="Peptidase_M41"/>
</dbReference>
<evidence type="ECO:0000256" key="3">
    <source>
        <dbReference type="ARBA" id="ARBA00022475"/>
    </source>
</evidence>
<keyword evidence="8 15" id="KW-0378">Hydrolase</keyword>
<keyword evidence="9 15" id="KW-0862">Zinc</keyword>
<dbReference type="InterPro" id="IPR003959">
    <property type="entry name" value="ATPase_AAA_core"/>
</dbReference>
<dbReference type="GO" id="GO:0016887">
    <property type="term" value="F:ATP hydrolysis activity"/>
    <property type="evidence" value="ECO:0007669"/>
    <property type="project" value="UniProtKB-UniRule"/>
</dbReference>
<keyword evidence="7 15" id="KW-0547">Nucleotide-binding</keyword>
<feature type="binding site" evidence="15">
    <location>
        <begin position="221"/>
        <end position="228"/>
    </location>
    <ligand>
        <name>ATP</name>
        <dbReference type="ChEBI" id="CHEBI:30616"/>
    </ligand>
</feature>
<dbReference type="Gene3D" id="1.20.58.760">
    <property type="entry name" value="Peptidase M41"/>
    <property type="match status" value="1"/>
</dbReference>
<dbReference type="InterPro" id="IPR003593">
    <property type="entry name" value="AAA+_ATPase"/>
</dbReference>
<evidence type="ECO:0000256" key="13">
    <source>
        <dbReference type="ARBA" id="ARBA00023136"/>
    </source>
</evidence>
<evidence type="ECO:0000256" key="16">
    <source>
        <dbReference type="RuleBase" id="RU003651"/>
    </source>
</evidence>
<evidence type="ECO:0000259" key="18">
    <source>
        <dbReference type="SMART" id="SM00382"/>
    </source>
</evidence>
<keyword evidence="12 15" id="KW-0482">Metalloprotease</keyword>
<feature type="binding site" evidence="15">
    <location>
        <position position="446"/>
    </location>
    <ligand>
        <name>Zn(2+)</name>
        <dbReference type="ChEBI" id="CHEBI:29105"/>
        <note>catalytic</note>
    </ligand>
</feature>
<dbReference type="InterPro" id="IPR027417">
    <property type="entry name" value="P-loop_NTPase"/>
</dbReference>
<dbReference type="GO" id="GO:0004176">
    <property type="term" value="F:ATP-dependent peptidase activity"/>
    <property type="evidence" value="ECO:0007669"/>
    <property type="project" value="InterPro"/>
</dbReference>
<comment type="similarity">
    <text evidence="16">Belongs to the AAA ATPase family.</text>
</comment>
<proteinExistence type="inferred from homology"/>
<dbReference type="InterPro" id="IPR003960">
    <property type="entry name" value="ATPase_AAA_CS"/>
</dbReference>
<comment type="similarity">
    <text evidence="14 15">In the central section; belongs to the AAA ATPase family.</text>
</comment>